<feature type="compositionally biased region" description="Polar residues" evidence="2">
    <location>
        <begin position="734"/>
        <end position="750"/>
    </location>
</feature>
<organism evidence="3 4">
    <name type="scientific">Elysia chlorotica</name>
    <name type="common">Eastern emerald elysia</name>
    <name type="synonym">Sea slug</name>
    <dbReference type="NCBI Taxonomy" id="188477"/>
    <lineage>
        <taxon>Eukaryota</taxon>
        <taxon>Metazoa</taxon>
        <taxon>Spiralia</taxon>
        <taxon>Lophotrochozoa</taxon>
        <taxon>Mollusca</taxon>
        <taxon>Gastropoda</taxon>
        <taxon>Heterobranchia</taxon>
        <taxon>Euthyneura</taxon>
        <taxon>Panpulmonata</taxon>
        <taxon>Sacoglossa</taxon>
        <taxon>Placobranchoidea</taxon>
        <taxon>Plakobranchidae</taxon>
        <taxon>Elysia</taxon>
    </lineage>
</organism>
<dbReference type="PANTHER" id="PTHR32289:SF1">
    <property type="entry name" value="PROTEIN FAM167A-LIKE"/>
    <property type="match status" value="1"/>
</dbReference>
<dbReference type="OrthoDB" id="5965452at2759"/>
<dbReference type="AlphaFoldDB" id="A0A3S1B9W6"/>
<feature type="compositionally biased region" description="Polar residues" evidence="2">
    <location>
        <begin position="247"/>
        <end position="271"/>
    </location>
</feature>
<protein>
    <submittedName>
        <fullName evidence="3">Uncharacterized protein</fullName>
    </submittedName>
</protein>
<dbReference type="InterPro" id="IPR051771">
    <property type="entry name" value="FAM167_domain"/>
</dbReference>
<feature type="compositionally biased region" description="Low complexity" evidence="2">
    <location>
        <begin position="416"/>
        <end position="431"/>
    </location>
</feature>
<feature type="compositionally biased region" description="Low complexity" evidence="2">
    <location>
        <begin position="290"/>
        <end position="314"/>
    </location>
</feature>
<reference evidence="3 4" key="1">
    <citation type="submission" date="2019-01" db="EMBL/GenBank/DDBJ databases">
        <title>A draft genome assembly of the solar-powered sea slug Elysia chlorotica.</title>
        <authorList>
            <person name="Cai H."/>
            <person name="Li Q."/>
            <person name="Fang X."/>
            <person name="Li J."/>
            <person name="Curtis N.E."/>
            <person name="Altenburger A."/>
            <person name="Shibata T."/>
            <person name="Feng M."/>
            <person name="Maeda T."/>
            <person name="Schwartz J.A."/>
            <person name="Shigenobu S."/>
            <person name="Lundholm N."/>
            <person name="Nishiyama T."/>
            <person name="Yang H."/>
            <person name="Hasebe M."/>
            <person name="Li S."/>
            <person name="Pierce S.K."/>
            <person name="Wang J."/>
        </authorList>
    </citation>
    <scope>NUCLEOTIDE SEQUENCE [LARGE SCALE GENOMIC DNA]</scope>
    <source>
        <strain evidence="3">EC2010</strain>
        <tissue evidence="3">Whole organism of an adult</tissue>
    </source>
</reference>
<feature type="compositionally biased region" description="Polar residues" evidence="2">
    <location>
        <begin position="188"/>
        <end position="205"/>
    </location>
</feature>
<evidence type="ECO:0000313" key="3">
    <source>
        <dbReference type="EMBL" id="RUS83239.1"/>
    </source>
</evidence>
<feature type="compositionally biased region" description="Polar residues" evidence="2">
    <location>
        <begin position="558"/>
        <end position="579"/>
    </location>
</feature>
<dbReference type="Proteomes" id="UP000271974">
    <property type="component" value="Unassembled WGS sequence"/>
</dbReference>
<feature type="compositionally biased region" description="Polar residues" evidence="2">
    <location>
        <begin position="94"/>
        <end position="114"/>
    </location>
</feature>
<feature type="compositionally biased region" description="Low complexity" evidence="2">
    <location>
        <begin position="716"/>
        <end position="733"/>
    </location>
</feature>
<name>A0A3S1B9W6_ELYCH</name>
<gene>
    <name evidence="3" type="ORF">EGW08_009003</name>
</gene>
<feature type="compositionally biased region" description="Low complexity" evidence="2">
    <location>
        <begin position="206"/>
        <end position="246"/>
    </location>
</feature>
<feature type="compositionally biased region" description="Polar residues" evidence="2">
    <location>
        <begin position="374"/>
        <end position="385"/>
    </location>
</feature>
<feature type="compositionally biased region" description="Polar residues" evidence="2">
    <location>
        <begin position="530"/>
        <end position="551"/>
    </location>
</feature>
<feature type="compositionally biased region" description="Low complexity" evidence="2">
    <location>
        <begin position="580"/>
        <end position="597"/>
    </location>
</feature>
<comment type="similarity">
    <text evidence="1">Belongs to the FAM167 (SEC) family.</text>
</comment>
<dbReference type="PANTHER" id="PTHR32289">
    <property type="entry name" value="PROTEIN FAM167A"/>
    <property type="match status" value="1"/>
</dbReference>
<comment type="caution">
    <text evidence="3">The sequence shown here is derived from an EMBL/GenBank/DDBJ whole genome shotgun (WGS) entry which is preliminary data.</text>
</comment>
<feature type="region of interest" description="Disordered" evidence="2">
    <location>
        <begin position="1"/>
        <end position="597"/>
    </location>
</feature>
<sequence>MATAAQKPQVVTVGKTPNGKAGITVSTGSCVTDPELTPSQRRKRPLSMIKESDTDSDASCETLVGRGSNSNSSDSHDGGHRKSAPSLGEGGKTAASSSVENGRTSPRRSASFTARCSPAIRKLTENFERSAGGLSPSRNSVRTAPKSTATTTTTGLRNGKTNASGSQNNISNNNSSNSSNSNNVSNSRTGGASSPRTNSPRSLVNKSTPTPVTKTTRTSTSSPSSPATRAIPPSFSTSRTSSPSQSARLGTSSPRRVAQQTTEQGSRQTSGRGAAGSSLDKKRPSPSGISGKQPLKSSSSSSKNSKTSSRSELSGKLSQPKKSSDCEEPSQDSEKDLSEGKEKVEKESNENSVIEVVVGGVPPTREIEIVTDLGSPTSPTPQRLASLSPGGGDVSPIPRDGGGLARIRETAERLKLTSPSSPLTPSPSNSPKFGHRARFAAHRASPPLTLMSQGSQSPPIPRGGVRPIPSIASLPPSSSSSIPHITVTHSDGSVRGPPPQLGPYVPTNISPSPPYSPSSTPLSAIAESVDPNSMPSDAQDHSCNNNNNISSYKHESCSADNGDSNQSVSNQSAGVSKNCNSNNSISSNNNSINNSNNSNTIRSVLPYNPSYYNRPGFLHGSRTSTSGLAHAQSTALAHPYYKLSSSAFFTRRLSSGGSSIYEEQEEEGEEEGEAGSDGQDGDIDTKTKTEGKVLEGNTTNTTTSCSMDITTNLKTNINNNNNNNNNHNDANANSISPDTTSPASPAVPQQTSLLGSHLSQLKETADKLRLSTRRDSTMAWRQKYLDQPAHMRSVSVLDTQGALTTPDDERLTPDRKQRIDAALLWLREELQDMRTQDQNLARQLLTIRHDIHQLKLQRSTEEHQDLIEEFRNELEELQEFSDVLDLPQPVYGGHNPLKNVGVTRMNLCARRFSAC</sequence>
<evidence type="ECO:0000256" key="2">
    <source>
        <dbReference type="SAM" id="MobiDB-lite"/>
    </source>
</evidence>
<feature type="compositionally biased region" description="Polar residues" evidence="2">
    <location>
        <begin position="696"/>
        <end position="715"/>
    </location>
</feature>
<proteinExistence type="inferred from homology"/>
<evidence type="ECO:0000256" key="1">
    <source>
        <dbReference type="ARBA" id="ARBA00005489"/>
    </source>
</evidence>
<feature type="compositionally biased region" description="Low complexity" evidence="2">
    <location>
        <begin position="462"/>
        <end position="483"/>
    </location>
</feature>
<evidence type="ECO:0000313" key="4">
    <source>
        <dbReference type="Proteomes" id="UP000271974"/>
    </source>
</evidence>
<dbReference type="InterPro" id="IPR024280">
    <property type="entry name" value="FAM167"/>
</dbReference>
<feature type="compositionally biased region" description="Basic and acidic residues" evidence="2">
    <location>
        <begin position="406"/>
        <end position="415"/>
    </location>
</feature>
<keyword evidence="4" id="KW-1185">Reference proteome</keyword>
<feature type="compositionally biased region" description="Low complexity" evidence="2">
    <location>
        <begin position="350"/>
        <end position="361"/>
    </location>
</feature>
<dbReference type="Pfam" id="PF11652">
    <property type="entry name" value="FAM167"/>
    <property type="match status" value="1"/>
</dbReference>
<feature type="compositionally biased region" description="Basic and acidic residues" evidence="2">
    <location>
        <begin position="683"/>
        <end position="693"/>
    </location>
</feature>
<feature type="compositionally biased region" description="Low complexity" evidence="2">
    <location>
        <begin position="142"/>
        <end position="187"/>
    </location>
</feature>
<feature type="region of interest" description="Disordered" evidence="2">
    <location>
        <begin position="657"/>
        <end position="750"/>
    </location>
</feature>
<dbReference type="EMBL" id="RQTK01000252">
    <property type="protein sequence ID" value="RUS83239.1"/>
    <property type="molecule type" value="Genomic_DNA"/>
</dbReference>
<feature type="compositionally biased region" description="Basic and acidic residues" evidence="2">
    <location>
        <begin position="332"/>
        <end position="349"/>
    </location>
</feature>
<accession>A0A3S1B9W6</accession>
<feature type="compositionally biased region" description="Acidic residues" evidence="2">
    <location>
        <begin position="662"/>
        <end position="682"/>
    </location>
</feature>